<dbReference type="RefSeq" id="XP_025377361.1">
    <property type="nucleotide sequence ID" value="XM_025521586.1"/>
</dbReference>
<dbReference type="PIRSF" id="PIRSF005588">
    <property type="entry name" value="DAD"/>
    <property type="match status" value="1"/>
</dbReference>
<feature type="compositionally biased region" description="Low complexity" evidence="9">
    <location>
        <begin position="13"/>
        <end position="22"/>
    </location>
</feature>
<organism evidence="10 11">
    <name type="scientific">Acaromyces ingoldii</name>
    <dbReference type="NCBI Taxonomy" id="215250"/>
    <lineage>
        <taxon>Eukaryota</taxon>
        <taxon>Fungi</taxon>
        <taxon>Dikarya</taxon>
        <taxon>Basidiomycota</taxon>
        <taxon>Ustilaginomycotina</taxon>
        <taxon>Exobasidiomycetes</taxon>
        <taxon>Exobasidiales</taxon>
        <taxon>Cryptobasidiaceae</taxon>
        <taxon>Acaromyces</taxon>
    </lineage>
</organism>
<dbReference type="GO" id="GO:0008250">
    <property type="term" value="C:oligosaccharyltransferase complex"/>
    <property type="evidence" value="ECO:0007669"/>
    <property type="project" value="InterPro"/>
</dbReference>
<protein>
    <recommendedName>
        <fullName evidence="8">Dolichyl-diphosphooligosaccharide--protein glycosyltransferase subunit OST2</fullName>
        <shortName evidence="8">Oligosaccharyl transferase subunit OST2</shortName>
    </recommendedName>
</protein>
<evidence type="ECO:0000313" key="11">
    <source>
        <dbReference type="Proteomes" id="UP000245768"/>
    </source>
</evidence>
<dbReference type="UniPathway" id="UPA00378"/>
<keyword evidence="7 8" id="KW-0472">Membrane</keyword>
<feature type="transmembrane region" description="Helical" evidence="8">
    <location>
        <begin position="50"/>
        <end position="69"/>
    </location>
</feature>
<comment type="pathway">
    <text evidence="2 8">Protein modification; protein glycosylation.</text>
</comment>
<keyword evidence="6 8" id="KW-1133">Transmembrane helix</keyword>
<evidence type="ECO:0000256" key="4">
    <source>
        <dbReference type="ARBA" id="ARBA00022692"/>
    </source>
</evidence>
<dbReference type="OrthoDB" id="445566at2759"/>
<comment type="similarity">
    <text evidence="3 8">Belongs to the DAD/OST2 family.</text>
</comment>
<comment type="subcellular location">
    <subcellularLocation>
        <location evidence="1 8">Endoplasmic reticulum membrane</location>
        <topology evidence="1 8">Multi-pass membrane protein</topology>
    </subcellularLocation>
</comment>
<evidence type="ECO:0000256" key="2">
    <source>
        <dbReference type="ARBA" id="ARBA00004922"/>
    </source>
</evidence>
<proteinExistence type="inferred from homology"/>
<accession>A0A316YQ46</accession>
<dbReference type="FunCoup" id="A0A316YQ46">
    <property type="interactions" value="288"/>
</dbReference>
<name>A0A316YQ46_9BASI</name>
<dbReference type="GO" id="GO:0006487">
    <property type="term" value="P:protein N-linked glycosylation"/>
    <property type="evidence" value="ECO:0007669"/>
    <property type="project" value="TreeGrafter"/>
</dbReference>
<comment type="function">
    <text evidence="8">Subunit of the oligosaccharyl transferase (OST) complex that catalyzes the initial transfer of a defined glycan (Glc(3)Man(9)GlcNAc(2) in eukaryotes) from the lipid carrier dolichol-pyrophosphate to an asparagine residue within an Asn-X-Ser/Thr consensus motif in nascent polypeptide chains, the first step in protein N-glycosylation. N-glycosylation occurs cotranslationally and the complex associates with the Sec61 complex at the channel-forming translocon complex that mediates protein translocation across the endoplasmic reticulum (ER). All subunits are required for a maximal enzyme activity.</text>
</comment>
<dbReference type="GeneID" id="37043502"/>
<dbReference type="PANTHER" id="PTHR10705:SF0">
    <property type="entry name" value="DOLICHYL-DIPHOSPHOOLIGOSACCHARIDE--PROTEIN GLYCOSYLTRANSFERASE SUBUNIT DAD1"/>
    <property type="match status" value="1"/>
</dbReference>
<evidence type="ECO:0000256" key="6">
    <source>
        <dbReference type="ARBA" id="ARBA00022989"/>
    </source>
</evidence>
<gene>
    <name evidence="10" type="ORF">FA10DRAFT_266656</name>
</gene>
<dbReference type="InParanoid" id="A0A316YQ46"/>
<dbReference type="InterPro" id="IPR003038">
    <property type="entry name" value="DAD/Ost2"/>
</dbReference>
<feature type="transmembrane region" description="Helical" evidence="8">
    <location>
        <begin position="113"/>
        <end position="132"/>
    </location>
</feature>
<reference evidence="10" key="1">
    <citation type="journal article" date="2018" name="Mol. Biol. Evol.">
        <title>Broad Genomic Sampling Reveals a Smut Pathogenic Ancestry of the Fungal Clade Ustilaginomycotina.</title>
        <authorList>
            <person name="Kijpornyongpan T."/>
            <person name="Mondo S.J."/>
            <person name="Barry K."/>
            <person name="Sandor L."/>
            <person name="Lee J."/>
            <person name="Lipzen A."/>
            <person name="Pangilinan J."/>
            <person name="LaButti K."/>
            <person name="Hainaut M."/>
            <person name="Henrissat B."/>
            <person name="Grigoriev I.V."/>
            <person name="Spatafora J.W."/>
            <person name="Aime M.C."/>
        </authorList>
    </citation>
    <scope>NUCLEOTIDE SEQUENCE [LARGE SCALE GENOMIC DNA]</scope>
    <source>
        <strain evidence="10">MCA 4198</strain>
    </source>
</reference>
<dbReference type="AlphaFoldDB" id="A0A316YQ46"/>
<evidence type="ECO:0000256" key="5">
    <source>
        <dbReference type="ARBA" id="ARBA00022824"/>
    </source>
</evidence>
<sequence>MNRSTKVSRPPVSSSAGSASSGETASNAVSTLIKSYSDNTPARLKLIDSFLLFLILAGVLQFAYCVLVTNFPFNSFIAGFASTVGQFVLLASLRIQANRANEKDFPSVTPERAFGDFLFGSVVLHFFVVNFLG</sequence>
<dbReference type="EMBL" id="KZ819636">
    <property type="protein sequence ID" value="PWN90163.1"/>
    <property type="molecule type" value="Genomic_DNA"/>
</dbReference>
<evidence type="ECO:0000256" key="7">
    <source>
        <dbReference type="ARBA" id="ARBA00023136"/>
    </source>
</evidence>
<dbReference type="Proteomes" id="UP000245768">
    <property type="component" value="Unassembled WGS sequence"/>
</dbReference>
<feature type="region of interest" description="Disordered" evidence="9">
    <location>
        <begin position="1"/>
        <end position="23"/>
    </location>
</feature>
<keyword evidence="5 8" id="KW-0256">Endoplasmic reticulum</keyword>
<keyword evidence="11" id="KW-1185">Reference proteome</keyword>
<keyword evidence="4 8" id="KW-0812">Transmembrane</keyword>
<evidence type="ECO:0000256" key="8">
    <source>
        <dbReference type="RuleBase" id="RU361136"/>
    </source>
</evidence>
<dbReference type="STRING" id="215250.A0A316YQ46"/>
<evidence type="ECO:0000256" key="1">
    <source>
        <dbReference type="ARBA" id="ARBA00004477"/>
    </source>
</evidence>
<evidence type="ECO:0000256" key="9">
    <source>
        <dbReference type="SAM" id="MobiDB-lite"/>
    </source>
</evidence>
<feature type="transmembrane region" description="Helical" evidence="8">
    <location>
        <begin position="75"/>
        <end position="93"/>
    </location>
</feature>
<comment type="subunit">
    <text evidence="8">Component of the oligosaccharyltransferase (OST) complex.</text>
</comment>
<dbReference type="Pfam" id="PF02109">
    <property type="entry name" value="DAD"/>
    <property type="match status" value="1"/>
</dbReference>
<evidence type="ECO:0000313" key="10">
    <source>
        <dbReference type="EMBL" id="PWN90163.1"/>
    </source>
</evidence>
<dbReference type="PANTHER" id="PTHR10705">
    <property type="entry name" value="DOLICHYL-DIPHOSPHOOLIGOSACCHARIDE--PROTEIN GLYCOSYLTRANSFERASE SUBUNIT DAD1"/>
    <property type="match status" value="1"/>
</dbReference>
<evidence type="ECO:0000256" key="3">
    <source>
        <dbReference type="ARBA" id="ARBA00009386"/>
    </source>
</evidence>